<dbReference type="AlphaFoldDB" id="A0A1G1X520"/>
<sequence>MQGVYVMAILAIFMSYPAVFHLQDSVIGQGGDPWQAMWRFEYKGSGGMQDFIKDFTGSGDARLINMSVWPWMPLHYVFGEPVAYNLVWLIIMALSGYAMALFVKILTRQTSIFAAAPLLAGIAYMFLPYRSAHALGHFGAMQLQWIPFICAAVLVYIRKPTALKAILIGSLFSIQAWTEHHYALWLGIFGLVAAVVYRKELRYFLPSYEGRRPACRTGRGGVAGDERTPSHSPLSKGEKSRTIFWHTTLLLLILIVGVIVPYIPTIKLAATNNTALELGVQQTIRFSADLFSFITPSPQHPLWGRFFDWFFGQYFTGNNAESVQYLGISILVAILFFHKHIPHKQKRLWIATIIVFGLISLGPVLHVFGKETSIPLPYALLAHLPVFSAIRVVARAGVMVGFATCVLFGWTLATNLPGRQAGTPHPRPLPKRERGTVLAIGLVLLLEFLFVPFPIQSARLSPAYDTLKNIQGSRIIEIPAATNYTAASRALYASALHGKEVVGNIALERGESKDADDLIKSIPGVRQLLYVRTTDLEEKRHEFFGQDLAETLPDAMKYLDTYAVLVHTDSLTEKQHQGISSVLNATAGITKQSFSDADLYTLNPNTISSDGVFLSRGEGWENVGYDPKKNSVFAEVPNKATVIIYNMNTYPVTVTLEYALAPESTGELTAEKIITVNPGKREVTFMHAGEGKSIIQNPKFTAIPLQPTPRLRPAGTPL</sequence>
<feature type="region of interest" description="Disordered" evidence="1">
    <location>
        <begin position="216"/>
        <end position="237"/>
    </location>
</feature>
<proteinExistence type="predicted"/>
<evidence type="ECO:0000256" key="2">
    <source>
        <dbReference type="SAM" id="Phobius"/>
    </source>
</evidence>
<feature type="transmembrane region" description="Helical" evidence="2">
    <location>
        <begin position="135"/>
        <end position="157"/>
    </location>
</feature>
<keyword evidence="2" id="KW-1133">Transmembrane helix</keyword>
<evidence type="ECO:0000313" key="4">
    <source>
        <dbReference type="Proteomes" id="UP000177528"/>
    </source>
</evidence>
<keyword evidence="2" id="KW-0472">Membrane</keyword>
<evidence type="ECO:0000256" key="1">
    <source>
        <dbReference type="SAM" id="MobiDB-lite"/>
    </source>
</evidence>
<gene>
    <name evidence="3" type="ORF">A3D99_02455</name>
</gene>
<feature type="transmembrane region" description="Helical" evidence="2">
    <location>
        <begin position="110"/>
        <end position="129"/>
    </location>
</feature>
<feature type="transmembrane region" description="Helical" evidence="2">
    <location>
        <begin position="435"/>
        <end position="455"/>
    </location>
</feature>
<protein>
    <recommendedName>
        <fullName evidence="5">Glycosyltransferase RgtA/B/C/D-like domain-containing protein</fullName>
    </recommendedName>
</protein>
<comment type="caution">
    <text evidence="3">The sequence shown here is derived from an EMBL/GenBank/DDBJ whole genome shotgun (WGS) entry which is preliminary data.</text>
</comment>
<feature type="transmembrane region" description="Helical" evidence="2">
    <location>
        <begin position="184"/>
        <end position="201"/>
    </location>
</feature>
<organism evidence="3 4">
    <name type="scientific">Candidatus Andersenbacteria bacterium RIFCSPHIGHO2_12_FULL_45_11</name>
    <dbReference type="NCBI Taxonomy" id="1797281"/>
    <lineage>
        <taxon>Bacteria</taxon>
        <taxon>Candidatus Anderseniibacteriota</taxon>
    </lineage>
</organism>
<feature type="transmembrane region" description="Helical" evidence="2">
    <location>
        <begin position="243"/>
        <end position="263"/>
    </location>
</feature>
<dbReference type="Proteomes" id="UP000177528">
    <property type="component" value="Unassembled WGS sequence"/>
</dbReference>
<evidence type="ECO:0000313" key="3">
    <source>
        <dbReference type="EMBL" id="OGY35116.1"/>
    </source>
</evidence>
<keyword evidence="2" id="KW-0812">Transmembrane</keyword>
<dbReference type="EMBL" id="MHHR01000004">
    <property type="protein sequence ID" value="OGY35116.1"/>
    <property type="molecule type" value="Genomic_DNA"/>
</dbReference>
<feature type="transmembrane region" description="Helical" evidence="2">
    <location>
        <begin position="348"/>
        <end position="369"/>
    </location>
</feature>
<feature type="transmembrane region" description="Helical" evidence="2">
    <location>
        <begin position="389"/>
        <end position="414"/>
    </location>
</feature>
<accession>A0A1G1X520</accession>
<reference evidence="3 4" key="1">
    <citation type="journal article" date="2016" name="Nat. Commun.">
        <title>Thousands of microbial genomes shed light on interconnected biogeochemical processes in an aquifer system.</title>
        <authorList>
            <person name="Anantharaman K."/>
            <person name="Brown C.T."/>
            <person name="Hug L.A."/>
            <person name="Sharon I."/>
            <person name="Castelle C.J."/>
            <person name="Probst A.J."/>
            <person name="Thomas B.C."/>
            <person name="Singh A."/>
            <person name="Wilkins M.J."/>
            <person name="Karaoz U."/>
            <person name="Brodie E.L."/>
            <person name="Williams K.H."/>
            <person name="Hubbard S.S."/>
            <person name="Banfield J.F."/>
        </authorList>
    </citation>
    <scope>NUCLEOTIDE SEQUENCE [LARGE SCALE GENOMIC DNA]</scope>
</reference>
<feature type="transmembrane region" description="Helical" evidence="2">
    <location>
        <begin position="82"/>
        <end position="103"/>
    </location>
</feature>
<evidence type="ECO:0008006" key="5">
    <source>
        <dbReference type="Google" id="ProtNLM"/>
    </source>
</evidence>
<name>A0A1G1X520_9BACT</name>